<evidence type="ECO:0000256" key="1">
    <source>
        <dbReference type="SAM" id="Phobius"/>
    </source>
</evidence>
<feature type="transmembrane region" description="Helical" evidence="1">
    <location>
        <begin position="12"/>
        <end position="30"/>
    </location>
</feature>
<feature type="transmembrane region" description="Helical" evidence="1">
    <location>
        <begin position="74"/>
        <end position="94"/>
    </location>
</feature>
<gene>
    <name evidence="2" type="ORF">BAQU_1375</name>
</gene>
<feature type="transmembrane region" description="Helical" evidence="1">
    <location>
        <begin position="42"/>
        <end position="62"/>
    </location>
</feature>
<protein>
    <recommendedName>
        <fullName evidence="4">Integral membrane protein</fullName>
    </recommendedName>
</protein>
<feature type="transmembrane region" description="Helical" evidence="1">
    <location>
        <begin position="141"/>
        <end position="161"/>
    </location>
</feature>
<dbReference type="AlphaFoldDB" id="A0A261G3N6"/>
<keyword evidence="1" id="KW-0812">Transmembrane</keyword>
<feature type="transmembrane region" description="Helical" evidence="1">
    <location>
        <begin position="106"/>
        <end position="129"/>
    </location>
</feature>
<evidence type="ECO:0008006" key="4">
    <source>
        <dbReference type="Google" id="ProtNLM"/>
    </source>
</evidence>
<proteinExistence type="predicted"/>
<dbReference type="InterPro" id="IPR049713">
    <property type="entry name" value="Pr6Pr-like"/>
</dbReference>
<sequence length="220" mass="24971">MGLSVGYAFGMRFFVGIYRLIIAFFCFSGTYEGWLLGVGNKWIYFTFETNAILGLVMLWAGAASLLKGIQPPSWLKGCLTLYIIITGLVAWLILPPADPTTTTHLYGMMTSTMVHIIAPILASIDFMLFDPHRRYKWHYSLSWLVYFPFYVAFVVIRAQIWPNAGPGKDPYPYGFIDLKALGWQQFGINIVTYAFAFFVMGLMLFVIDRILPKKTPLTVS</sequence>
<reference evidence="2 3" key="1">
    <citation type="journal article" date="2017" name="BMC Genomics">
        <title>Comparative genomic and phylogenomic analyses of the Bifidobacteriaceae family.</title>
        <authorList>
            <person name="Lugli G.A."/>
            <person name="Milani C."/>
            <person name="Turroni F."/>
            <person name="Duranti S."/>
            <person name="Mancabelli L."/>
            <person name="Mangifesta M."/>
            <person name="Ferrario C."/>
            <person name="Modesto M."/>
            <person name="Mattarelli P."/>
            <person name="Jiri K."/>
            <person name="van Sinderen D."/>
            <person name="Ventura M."/>
        </authorList>
    </citation>
    <scope>NUCLEOTIDE SEQUENCE [LARGE SCALE GENOMIC DNA]</scope>
    <source>
        <strain evidence="2 3">LMG 28769</strain>
    </source>
</reference>
<dbReference type="NCBIfam" id="NF038065">
    <property type="entry name" value="Pr6Pr"/>
    <property type="match status" value="1"/>
</dbReference>
<accession>A0A261G3N6</accession>
<keyword evidence="1" id="KW-0472">Membrane</keyword>
<dbReference type="Proteomes" id="UP000216451">
    <property type="component" value="Unassembled WGS sequence"/>
</dbReference>
<evidence type="ECO:0000313" key="3">
    <source>
        <dbReference type="Proteomes" id="UP000216451"/>
    </source>
</evidence>
<name>A0A261G3N6_9BIFI</name>
<dbReference type="EMBL" id="MWXA01000006">
    <property type="protein sequence ID" value="OZG66041.1"/>
    <property type="molecule type" value="Genomic_DNA"/>
</dbReference>
<comment type="caution">
    <text evidence="2">The sequence shown here is derived from an EMBL/GenBank/DDBJ whole genome shotgun (WGS) entry which is preliminary data.</text>
</comment>
<organism evidence="2 3">
    <name type="scientific">Bifidobacterium aquikefiri</name>
    <dbReference type="NCBI Taxonomy" id="1653207"/>
    <lineage>
        <taxon>Bacteria</taxon>
        <taxon>Bacillati</taxon>
        <taxon>Actinomycetota</taxon>
        <taxon>Actinomycetes</taxon>
        <taxon>Bifidobacteriales</taxon>
        <taxon>Bifidobacteriaceae</taxon>
        <taxon>Bifidobacterium</taxon>
    </lineage>
</organism>
<evidence type="ECO:0000313" key="2">
    <source>
        <dbReference type="EMBL" id="OZG66041.1"/>
    </source>
</evidence>
<feature type="transmembrane region" description="Helical" evidence="1">
    <location>
        <begin position="181"/>
        <end position="207"/>
    </location>
</feature>
<keyword evidence="1" id="KW-1133">Transmembrane helix</keyword>
<keyword evidence="3" id="KW-1185">Reference proteome</keyword>